<evidence type="ECO:0000313" key="3">
    <source>
        <dbReference type="EMBL" id="SEM67168.1"/>
    </source>
</evidence>
<dbReference type="InterPro" id="IPR007161">
    <property type="entry name" value="DUF364"/>
</dbReference>
<dbReference type="RefSeq" id="WP_237671774.1">
    <property type="nucleotide sequence ID" value="NZ_FOBS01000033.1"/>
</dbReference>
<dbReference type="Pfam" id="PF13938">
    <property type="entry name" value="DUF4213"/>
    <property type="match status" value="1"/>
</dbReference>
<proteinExistence type="predicted"/>
<keyword evidence="4" id="KW-1185">Reference proteome</keyword>
<gene>
    <name evidence="3" type="ORF">SAMN04489760_1335</name>
</gene>
<dbReference type="InterPro" id="IPR025251">
    <property type="entry name" value="DUF4213"/>
</dbReference>
<evidence type="ECO:0000313" key="4">
    <source>
        <dbReference type="Proteomes" id="UP000198744"/>
    </source>
</evidence>
<dbReference type="SUPFAM" id="SSF159713">
    <property type="entry name" value="Dhaf3308-like"/>
    <property type="match status" value="1"/>
</dbReference>
<evidence type="ECO:0000259" key="2">
    <source>
        <dbReference type="Pfam" id="PF13938"/>
    </source>
</evidence>
<sequence>MLTFPSAFILNEASEILRGYYGAAIESLIVERVVVGVFFTGVKLSNGSGGVAYTPPETVADAGRQILREDFPPIHGMPVQDVLSGRLSSPFAHILRLAAINALSVPLFQEGRYVLAENTDLADVPHLFAGRRICMVGAIIPLLKRLRELGAGKIQVIDYKKESQSEVESAGGEFVPPEFTANTLAQCETAVFTGATVANGTIESLLRLVPQEAIVAVVGPTAGFVPEPLFQRRVALVGTAIVTDSDAALEIIAEGGGAYRLFGRCFKKINVLNQERIEQLKRRDDEQRATG</sequence>
<name>A0A1H8ABI1_9BACT</name>
<feature type="domain" description="DUF4213" evidence="2">
    <location>
        <begin position="22"/>
        <end position="104"/>
    </location>
</feature>
<dbReference type="EMBL" id="FOBS01000033">
    <property type="protein sequence ID" value="SEM67168.1"/>
    <property type="molecule type" value="Genomic_DNA"/>
</dbReference>
<evidence type="ECO:0000259" key="1">
    <source>
        <dbReference type="Pfam" id="PF04016"/>
    </source>
</evidence>
<feature type="domain" description="Putative heavy-metal chelation" evidence="1">
    <location>
        <begin position="121"/>
        <end position="269"/>
    </location>
</feature>
<protein>
    <submittedName>
        <fullName evidence="3">Uncharacterized conserved protein, contains DUF4213 and DUF364 domains</fullName>
    </submittedName>
</protein>
<organism evidence="3 4">
    <name type="scientific">Syntrophus gentianae</name>
    <dbReference type="NCBI Taxonomy" id="43775"/>
    <lineage>
        <taxon>Bacteria</taxon>
        <taxon>Pseudomonadati</taxon>
        <taxon>Thermodesulfobacteriota</taxon>
        <taxon>Syntrophia</taxon>
        <taxon>Syntrophales</taxon>
        <taxon>Syntrophaceae</taxon>
        <taxon>Syntrophus</taxon>
    </lineage>
</organism>
<dbReference type="STRING" id="43775.SAMN04489760_1335"/>
<dbReference type="Gene3D" id="3.40.50.11590">
    <property type="match status" value="1"/>
</dbReference>
<accession>A0A1H8ABI1</accession>
<dbReference type="Proteomes" id="UP000198744">
    <property type="component" value="Unassembled WGS sequence"/>
</dbReference>
<reference evidence="3 4" key="1">
    <citation type="submission" date="2016-10" db="EMBL/GenBank/DDBJ databases">
        <authorList>
            <person name="de Groot N.N."/>
        </authorList>
    </citation>
    <scope>NUCLEOTIDE SEQUENCE [LARGE SCALE GENOMIC DNA]</scope>
    <source>
        <strain evidence="3 4">DSM 8423</strain>
    </source>
</reference>
<dbReference type="Pfam" id="PF04016">
    <property type="entry name" value="DUF364"/>
    <property type="match status" value="1"/>
</dbReference>
<dbReference type="AlphaFoldDB" id="A0A1H8ABI1"/>